<sequence length="138" mass="14991">MTLLTADLRYGLRANAICAEISREQGRAFDPCPLVKLYSPLSTATWLVTELDRDGDSLFGLADLGLGYAELGTFSLRQLCAMRLPYGHGIECEAGFATIHPLSVWTQWARCSGSVLWTEILLTRAAAAIMASDPEIPG</sequence>
<dbReference type="InterPro" id="IPR021341">
    <property type="entry name" value="DUF2958"/>
</dbReference>
<proteinExistence type="predicted"/>
<protein>
    <submittedName>
        <fullName evidence="1">DUF2958 domain-containing protein</fullName>
    </submittedName>
</protein>
<keyword evidence="2" id="KW-1185">Reference proteome</keyword>
<dbReference type="EMBL" id="CP073910">
    <property type="protein sequence ID" value="QUT05135.1"/>
    <property type="molecule type" value="Genomic_DNA"/>
</dbReference>
<dbReference type="Proteomes" id="UP000681425">
    <property type="component" value="Chromosome"/>
</dbReference>
<organism evidence="1 2">
    <name type="scientific">Sphingobium phenoxybenzoativorans</name>
    <dbReference type="NCBI Taxonomy" id="1592790"/>
    <lineage>
        <taxon>Bacteria</taxon>
        <taxon>Pseudomonadati</taxon>
        <taxon>Pseudomonadota</taxon>
        <taxon>Alphaproteobacteria</taxon>
        <taxon>Sphingomonadales</taxon>
        <taxon>Sphingomonadaceae</taxon>
        <taxon>Sphingobium</taxon>
    </lineage>
</organism>
<evidence type="ECO:0000313" key="2">
    <source>
        <dbReference type="Proteomes" id="UP000681425"/>
    </source>
</evidence>
<reference evidence="1" key="1">
    <citation type="submission" date="2021-04" db="EMBL/GenBank/DDBJ databases">
        <title>Isolation of p-tert-butylphenol degrading bacteria Sphingobium phenoxybenzoativorans Tas13 from active sludge.</title>
        <authorList>
            <person name="Li Y."/>
        </authorList>
    </citation>
    <scope>NUCLEOTIDE SEQUENCE</scope>
    <source>
        <strain evidence="1">Tas13</strain>
    </source>
</reference>
<evidence type="ECO:0000313" key="1">
    <source>
        <dbReference type="EMBL" id="QUT05135.1"/>
    </source>
</evidence>
<dbReference type="Pfam" id="PF11171">
    <property type="entry name" value="DUF2958"/>
    <property type="match status" value="1"/>
</dbReference>
<gene>
    <name evidence="1" type="ORF">KFK14_19360</name>
</gene>
<name>A0A975K5G0_9SPHN</name>
<dbReference type="RefSeq" id="WP_212608825.1">
    <property type="nucleotide sequence ID" value="NZ_CP073910.1"/>
</dbReference>
<dbReference type="KEGG" id="spph:KFK14_19360"/>
<accession>A0A975K5G0</accession>
<dbReference type="AlphaFoldDB" id="A0A975K5G0"/>